<name>A0A166BQ46_DAUCS</name>
<reference evidence="1" key="1">
    <citation type="journal article" date="2016" name="Nat. Genet.">
        <title>A high-quality carrot genome assembly provides new insights into carotenoid accumulation and asterid genome evolution.</title>
        <authorList>
            <person name="Iorizzo M."/>
            <person name="Ellison S."/>
            <person name="Senalik D."/>
            <person name="Zeng P."/>
            <person name="Satapoomin P."/>
            <person name="Huang J."/>
            <person name="Bowman M."/>
            <person name="Iovene M."/>
            <person name="Sanseverino W."/>
            <person name="Cavagnaro P."/>
            <person name="Yildiz M."/>
            <person name="Macko-Podgorni A."/>
            <person name="Moranska E."/>
            <person name="Grzebelus E."/>
            <person name="Grzebelus D."/>
            <person name="Ashrafi H."/>
            <person name="Zheng Z."/>
            <person name="Cheng S."/>
            <person name="Spooner D."/>
            <person name="Van Deynze A."/>
            <person name="Simon P."/>
        </authorList>
    </citation>
    <scope>NUCLEOTIDE SEQUENCE [LARGE SCALE GENOMIC DNA]</scope>
    <source>
        <tissue evidence="1">Leaf</tissue>
    </source>
</reference>
<sequence>MTIDKTELGCLCNHYKRRGEGVKKIDRKFIVDVHQNQHAMHNINRMTLRLKSNNHCITYVTQTRVRSVGYDTYPSVELGNFEKLGHGDTVRILDTGTGTR</sequence>
<comment type="caution">
    <text evidence="1">The sequence shown here is derived from an EMBL/GenBank/DDBJ whole genome shotgun (WGS) entry which is preliminary data.</text>
</comment>
<organism evidence="1">
    <name type="scientific">Daucus carota subsp. sativus</name>
    <name type="common">Carrot</name>
    <dbReference type="NCBI Taxonomy" id="79200"/>
    <lineage>
        <taxon>Eukaryota</taxon>
        <taxon>Viridiplantae</taxon>
        <taxon>Streptophyta</taxon>
        <taxon>Embryophyta</taxon>
        <taxon>Tracheophyta</taxon>
        <taxon>Spermatophyta</taxon>
        <taxon>Magnoliopsida</taxon>
        <taxon>eudicotyledons</taxon>
        <taxon>Gunneridae</taxon>
        <taxon>Pentapetalae</taxon>
        <taxon>asterids</taxon>
        <taxon>campanulids</taxon>
        <taxon>Apiales</taxon>
        <taxon>Apiaceae</taxon>
        <taxon>Apioideae</taxon>
        <taxon>Scandiceae</taxon>
        <taxon>Daucinae</taxon>
        <taxon>Daucus</taxon>
        <taxon>Daucus sect. Daucus</taxon>
    </lineage>
</organism>
<protein>
    <submittedName>
        <fullName evidence="1">Uncharacterized protein</fullName>
    </submittedName>
</protein>
<gene>
    <name evidence="1" type="ORF">DCAR_011486</name>
</gene>
<proteinExistence type="predicted"/>
<accession>A0A166BQ46</accession>
<dbReference type="EMBL" id="LNRQ01000003">
    <property type="protein sequence ID" value="KZN02731.1"/>
    <property type="molecule type" value="Genomic_DNA"/>
</dbReference>
<dbReference type="Gramene" id="KZN02731">
    <property type="protein sequence ID" value="KZN02731"/>
    <property type="gene ID" value="DCAR_011486"/>
</dbReference>
<evidence type="ECO:0000313" key="1">
    <source>
        <dbReference type="EMBL" id="KZN02731.1"/>
    </source>
</evidence>
<dbReference type="AlphaFoldDB" id="A0A166BQ46"/>